<evidence type="ECO:0000256" key="1">
    <source>
        <dbReference type="SAM" id="MobiDB-lite"/>
    </source>
</evidence>
<dbReference type="Proteomes" id="UP000242188">
    <property type="component" value="Unassembled WGS sequence"/>
</dbReference>
<comment type="caution">
    <text evidence="3">The sequence shown here is derived from an EMBL/GenBank/DDBJ whole genome shotgun (WGS) entry which is preliminary data.</text>
</comment>
<dbReference type="OrthoDB" id="10066407at2759"/>
<keyword evidence="2" id="KW-1133">Transmembrane helix</keyword>
<gene>
    <name evidence="3" type="ORF">KP79_PYT04476</name>
</gene>
<dbReference type="PANTHER" id="PTHR31777:SF0">
    <property type="entry name" value="TRANSMEMBRANE PROTEIN 169"/>
    <property type="match status" value="1"/>
</dbReference>
<protein>
    <submittedName>
        <fullName evidence="3">Transmembrane protein 169</fullName>
    </submittedName>
</protein>
<keyword evidence="4" id="KW-1185">Reference proteome</keyword>
<feature type="transmembrane region" description="Helical" evidence="2">
    <location>
        <begin position="119"/>
        <end position="142"/>
    </location>
</feature>
<keyword evidence="2 3" id="KW-0812">Transmembrane</keyword>
<dbReference type="AlphaFoldDB" id="A0A210PVV1"/>
<evidence type="ECO:0000313" key="4">
    <source>
        <dbReference type="Proteomes" id="UP000242188"/>
    </source>
</evidence>
<dbReference type="InterPro" id="IPR029386">
    <property type="entry name" value="TMEM169"/>
</dbReference>
<reference evidence="3 4" key="1">
    <citation type="journal article" date="2017" name="Nat. Ecol. Evol.">
        <title>Scallop genome provides insights into evolution of bilaterian karyotype and development.</title>
        <authorList>
            <person name="Wang S."/>
            <person name="Zhang J."/>
            <person name="Jiao W."/>
            <person name="Li J."/>
            <person name="Xun X."/>
            <person name="Sun Y."/>
            <person name="Guo X."/>
            <person name="Huan P."/>
            <person name="Dong B."/>
            <person name="Zhang L."/>
            <person name="Hu X."/>
            <person name="Sun X."/>
            <person name="Wang J."/>
            <person name="Zhao C."/>
            <person name="Wang Y."/>
            <person name="Wang D."/>
            <person name="Huang X."/>
            <person name="Wang R."/>
            <person name="Lv J."/>
            <person name="Li Y."/>
            <person name="Zhang Z."/>
            <person name="Liu B."/>
            <person name="Lu W."/>
            <person name="Hui Y."/>
            <person name="Liang J."/>
            <person name="Zhou Z."/>
            <person name="Hou R."/>
            <person name="Li X."/>
            <person name="Liu Y."/>
            <person name="Li H."/>
            <person name="Ning X."/>
            <person name="Lin Y."/>
            <person name="Zhao L."/>
            <person name="Xing Q."/>
            <person name="Dou J."/>
            <person name="Li Y."/>
            <person name="Mao J."/>
            <person name="Guo H."/>
            <person name="Dou H."/>
            <person name="Li T."/>
            <person name="Mu C."/>
            <person name="Jiang W."/>
            <person name="Fu Q."/>
            <person name="Fu X."/>
            <person name="Miao Y."/>
            <person name="Liu J."/>
            <person name="Yu Q."/>
            <person name="Li R."/>
            <person name="Liao H."/>
            <person name="Li X."/>
            <person name="Kong Y."/>
            <person name="Jiang Z."/>
            <person name="Chourrout D."/>
            <person name="Li R."/>
            <person name="Bao Z."/>
        </authorList>
    </citation>
    <scope>NUCLEOTIDE SEQUENCE [LARGE SCALE GENOMIC DNA]</scope>
    <source>
        <strain evidence="3 4">PY_sf001</strain>
    </source>
</reference>
<feature type="compositionally biased region" description="Basic and acidic residues" evidence="1">
    <location>
        <begin position="39"/>
        <end position="60"/>
    </location>
</feature>
<feature type="region of interest" description="Disordered" evidence="1">
    <location>
        <begin position="1"/>
        <end position="71"/>
    </location>
</feature>
<name>A0A210PVV1_MIZYE</name>
<dbReference type="Pfam" id="PF15052">
    <property type="entry name" value="TMEM169"/>
    <property type="match status" value="1"/>
</dbReference>
<keyword evidence="2" id="KW-0472">Membrane</keyword>
<dbReference type="PANTHER" id="PTHR31777">
    <property type="entry name" value="TRANSMEMBRANE PROTEIN 169"/>
    <property type="match status" value="1"/>
</dbReference>
<proteinExistence type="predicted"/>
<feature type="transmembrane region" description="Helical" evidence="2">
    <location>
        <begin position="162"/>
        <end position="191"/>
    </location>
</feature>
<organism evidence="3 4">
    <name type="scientific">Mizuhopecten yessoensis</name>
    <name type="common">Japanese scallop</name>
    <name type="synonym">Patinopecten yessoensis</name>
    <dbReference type="NCBI Taxonomy" id="6573"/>
    <lineage>
        <taxon>Eukaryota</taxon>
        <taxon>Metazoa</taxon>
        <taxon>Spiralia</taxon>
        <taxon>Lophotrochozoa</taxon>
        <taxon>Mollusca</taxon>
        <taxon>Bivalvia</taxon>
        <taxon>Autobranchia</taxon>
        <taxon>Pteriomorphia</taxon>
        <taxon>Pectinida</taxon>
        <taxon>Pectinoidea</taxon>
        <taxon>Pectinidae</taxon>
        <taxon>Mizuhopecten</taxon>
    </lineage>
</organism>
<evidence type="ECO:0000313" key="3">
    <source>
        <dbReference type="EMBL" id="OWF40599.1"/>
    </source>
</evidence>
<sequence length="245" mass="27776">MENSTEDSADKPKNDLTEQQSKLHKSSLPLTDIPEDPTEDRNSRDQDHNLDEDVTKDESKNLINSKNVRSKGDNLNTSSEIIAIESTDIEMEPMHLPSSNNENDEESSEFIGKKSGPHVVLFSVICIPAAFIASMCVAFYYGASSWYNLYIYFSEEKSIWHKVSICPVLILTFPFTVGLSSIGVAFFAAFVQLSWFYLSWHAEFLDFEKGFYGWLCNKIGLPQCCPYELIILNNESELEPMRTAL</sequence>
<dbReference type="EMBL" id="NEDP02005459">
    <property type="protein sequence ID" value="OWF40599.1"/>
    <property type="molecule type" value="Genomic_DNA"/>
</dbReference>
<accession>A0A210PVV1</accession>
<feature type="compositionally biased region" description="Polar residues" evidence="1">
    <location>
        <begin position="61"/>
        <end position="71"/>
    </location>
</feature>
<evidence type="ECO:0000256" key="2">
    <source>
        <dbReference type="SAM" id="Phobius"/>
    </source>
</evidence>